<name>A0A077M9S9_9MICO</name>
<dbReference type="Gene3D" id="2.40.30.110">
    <property type="entry name" value="Aminomethyltransferase beta-barrel domains"/>
    <property type="match status" value="1"/>
</dbReference>
<dbReference type="EC" id="2.1.2.10" evidence="2 7"/>
<gene>
    <name evidence="7 11" type="primary">gcvT</name>
    <name evidence="11" type="ORF">BN13_1020008</name>
</gene>
<dbReference type="InterPro" id="IPR022903">
    <property type="entry name" value="GcvT_bac"/>
</dbReference>
<keyword evidence="3 7" id="KW-0032">Aminotransferase</keyword>
<comment type="subunit">
    <text evidence="7">The glycine cleavage system is composed of four proteins: P, T, L and H.</text>
</comment>
<evidence type="ECO:0000313" key="12">
    <source>
        <dbReference type="Proteomes" id="UP000035720"/>
    </source>
</evidence>
<evidence type="ECO:0000256" key="8">
    <source>
        <dbReference type="PIRSR" id="PIRSR006487-1"/>
    </source>
</evidence>
<organism evidence="11 12">
    <name type="scientific">Nostocoides jenkinsii Ben 74</name>
    <dbReference type="NCBI Taxonomy" id="1193518"/>
    <lineage>
        <taxon>Bacteria</taxon>
        <taxon>Bacillati</taxon>
        <taxon>Actinomycetota</taxon>
        <taxon>Actinomycetes</taxon>
        <taxon>Micrococcales</taxon>
        <taxon>Intrasporangiaceae</taxon>
        <taxon>Nostocoides</taxon>
    </lineage>
</organism>
<dbReference type="STRING" id="1193518.BN13_1020008"/>
<dbReference type="GO" id="GO:0005960">
    <property type="term" value="C:glycine cleavage complex"/>
    <property type="evidence" value="ECO:0007669"/>
    <property type="project" value="InterPro"/>
</dbReference>
<dbReference type="SUPFAM" id="SSF103025">
    <property type="entry name" value="Folate-binding domain"/>
    <property type="match status" value="1"/>
</dbReference>
<dbReference type="PANTHER" id="PTHR43757:SF2">
    <property type="entry name" value="AMINOMETHYLTRANSFERASE, MITOCHONDRIAL"/>
    <property type="match status" value="1"/>
</dbReference>
<dbReference type="InterPro" id="IPR006222">
    <property type="entry name" value="GCVT_N"/>
</dbReference>
<dbReference type="NCBIfam" id="TIGR00528">
    <property type="entry name" value="gcvT"/>
    <property type="match status" value="1"/>
</dbReference>
<evidence type="ECO:0000259" key="9">
    <source>
        <dbReference type="Pfam" id="PF01571"/>
    </source>
</evidence>
<dbReference type="AlphaFoldDB" id="A0A077M9S9"/>
<dbReference type="SUPFAM" id="SSF101790">
    <property type="entry name" value="Aminomethyltransferase beta-barrel domain"/>
    <property type="match status" value="1"/>
</dbReference>
<keyword evidence="4 7" id="KW-0808">Transferase</keyword>
<evidence type="ECO:0000256" key="6">
    <source>
        <dbReference type="ARBA" id="ARBA00047665"/>
    </source>
</evidence>
<reference evidence="11 12" key="1">
    <citation type="journal article" date="2013" name="ISME J.">
        <title>A metabolic model for members of the genus Tetrasphaera involved in enhanced biological phosphorus removal.</title>
        <authorList>
            <person name="Kristiansen R."/>
            <person name="Nguyen H.T.T."/>
            <person name="Saunders A.M."/>
            <person name="Nielsen J.L."/>
            <person name="Wimmer R."/>
            <person name="Le V.Q."/>
            <person name="McIlroy S.J."/>
            <person name="Petrovski S."/>
            <person name="Seviour R.J."/>
            <person name="Calteau A."/>
            <person name="Nielsen K.L."/>
            <person name="Nielsen P.H."/>
        </authorList>
    </citation>
    <scope>NUCLEOTIDE SEQUENCE [LARGE SCALE GENOMIC DNA]</scope>
    <source>
        <strain evidence="11 12">Ben 74</strain>
    </source>
</reference>
<dbReference type="GO" id="GO:0004047">
    <property type="term" value="F:aminomethyltransferase activity"/>
    <property type="evidence" value="ECO:0007669"/>
    <property type="project" value="UniProtKB-UniRule"/>
</dbReference>
<dbReference type="Gene3D" id="4.10.1250.10">
    <property type="entry name" value="Aminomethyltransferase fragment"/>
    <property type="match status" value="1"/>
</dbReference>
<dbReference type="PIRSF" id="PIRSF006487">
    <property type="entry name" value="GcvT"/>
    <property type="match status" value="1"/>
</dbReference>
<dbReference type="Gene3D" id="3.30.1360.120">
    <property type="entry name" value="Probable tRNA modification gtpase trme, domain 1"/>
    <property type="match status" value="1"/>
</dbReference>
<evidence type="ECO:0000256" key="1">
    <source>
        <dbReference type="ARBA" id="ARBA00008609"/>
    </source>
</evidence>
<feature type="domain" description="Aminomethyltransferase C-terminal" evidence="10">
    <location>
        <begin position="286"/>
        <end position="361"/>
    </location>
</feature>
<evidence type="ECO:0000256" key="7">
    <source>
        <dbReference type="HAMAP-Rule" id="MF_00259"/>
    </source>
</evidence>
<dbReference type="OrthoDB" id="9774591at2"/>
<dbReference type="Pfam" id="PF01571">
    <property type="entry name" value="GCV_T"/>
    <property type="match status" value="1"/>
</dbReference>
<dbReference type="GO" id="GO:0019464">
    <property type="term" value="P:glycine decarboxylation via glycine cleavage system"/>
    <property type="evidence" value="ECO:0007669"/>
    <property type="project" value="UniProtKB-UniRule"/>
</dbReference>
<dbReference type="GO" id="GO:0032259">
    <property type="term" value="P:methylation"/>
    <property type="evidence" value="ECO:0007669"/>
    <property type="project" value="UniProtKB-KW"/>
</dbReference>
<keyword evidence="12" id="KW-1185">Reference proteome</keyword>
<dbReference type="HAMAP" id="MF_00259">
    <property type="entry name" value="GcvT"/>
    <property type="match status" value="1"/>
</dbReference>
<evidence type="ECO:0000256" key="2">
    <source>
        <dbReference type="ARBA" id="ARBA00012616"/>
    </source>
</evidence>
<dbReference type="EMBL" id="CAJC01000005">
    <property type="protein sequence ID" value="CCI51443.1"/>
    <property type="molecule type" value="Genomic_DNA"/>
</dbReference>
<comment type="similarity">
    <text evidence="1 7">Belongs to the GcvT family.</text>
</comment>
<dbReference type="NCBIfam" id="NF001567">
    <property type="entry name" value="PRK00389.1"/>
    <property type="match status" value="1"/>
</dbReference>
<dbReference type="InterPro" id="IPR029043">
    <property type="entry name" value="GcvT/YgfZ_C"/>
</dbReference>
<evidence type="ECO:0000256" key="3">
    <source>
        <dbReference type="ARBA" id="ARBA00022576"/>
    </source>
</evidence>
<dbReference type="InterPro" id="IPR013977">
    <property type="entry name" value="GcvT_C"/>
</dbReference>
<feature type="domain" description="GCVT N-terminal" evidence="9">
    <location>
        <begin position="10"/>
        <end position="265"/>
    </location>
</feature>
<evidence type="ECO:0000256" key="4">
    <source>
        <dbReference type="ARBA" id="ARBA00022679"/>
    </source>
</evidence>
<dbReference type="GO" id="GO:0008483">
    <property type="term" value="F:transaminase activity"/>
    <property type="evidence" value="ECO:0007669"/>
    <property type="project" value="UniProtKB-KW"/>
</dbReference>
<keyword evidence="11" id="KW-0489">Methyltransferase</keyword>
<sequence>MSDGLRTSPLHDRHVALGAKMADFGGWLMPIEYPAGGVIAEHTAVRERVGIFDVSHLGKARVSGPGAAAYVNACFTNDLGRIAPGKAQYTMCCDQSGGVVDDLIQYLRGDDDVFLIPNAANTTTVVELLQADAPEGITVENLHDRYGVIAVQGTLSDEVLGDLGFPAGHEYMSFVEVDWEGLPVIVCRTGYTGERGYELVPMWDNAGALWDALATAVATRGGMPCGLGARDTLRTEMGYPLHGNDLSLDITPVMAGAAWAVGWDKETFWGKEALAEQRAAKTSRLMRGLVVTGRGIPRAHCAVLDAEGNVVGEVTSGTFSPTRKEGIALALLDRSVAMGSQVAIDVRGRSLPAEVTKPPFVEVQTKES</sequence>
<dbReference type="PANTHER" id="PTHR43757">
    <property type="entry name" value="AMINOMETHYLTRANSFERASE"/>
    <property type="match status" value="1"/>
</dbReference>
<dbReference type="InterPro" id="IPR028896">
    <property type="entry name" value="GcvT/YgfZ/DmdA"/>
</dbReference>
<evidence type="ECO:0000259" key="10">
    <source>
        <dbReference type="Pfam" id="PF08669"/>
    </source>
</evidence>
<comment type="caution">
    <text evidence="11">The sequence shown here is derived from an EMBL/GenBank/DDBJ whole genome shotgun (WGS) entry which is preliminary data.</text>
</comment>
<evidence type="ECO:0000256" key="5">
    <source>
        <dbReference type="ARBA" id="ARBA00031395"/>
    </source>
</evidence>
<dbReference type="Gene3D" id="3.30.70.1400">
    <property type="entry name" value="Aminomethyltransferase beta-barrel domains"/>
    <property type="match status" value="1"/>
</dbReference>
<dbReference type="GO" id="GO:0005829">
    <property type="term" value="C:cytosol"/>
    <property type="evidence" value="ECO:0007669"/>
    <property type="project" value="TreeGrafter"/>
</dbReference>
<proteinExistence type="inferred from homology"/>
<dbReference type="InterPro" id="IPR027266">
    <property type="entry name" value="TrmE/GcvT-like"/>
</dbReference>
<dbReference type="Proteomes" id="UP000035720">
    <property type="component" value="Unassembled WGS sequence"/>
</dbReference>
<dbReference type="GO" id="GO:0008168">
    <property type="term" value="F:methyltransferase activity"/>
    <property type="evidence" value="ECO:0007669"/>
    <property type="project" value="UniProtKB-KW"/>
</dbReference>
<protein>
    <recommendedName>
        <fullName evidence="2 7">Aminomethyltransferase</fullName>
        <ecNumber evidence="2 7">2.1.2.10</ecNumber>
    </recommendedName>
    <alternativeName>
        <fullName evidence="5 7">Glycine cleavage system T protein</fullName>
    </alternativeName>
</protein>
<dbReference type="Pfam" id="PF08669">
    <property type="entry name" value="GCV_T_C"/>
    <property type="match status" value="1"/>
</dbReference>
<comment type="catalytic activity">
    <reaction evidence="6 7">
        <text>N(6)-[(R)-S(8)-aminomethyldihydrolipoyl]-L-lysyl-[protein] + (6S)-5,6,7,8-tetrahydrofolate = N(6)-[(R)-dihydrolipoyl]-L-lysyl-[protein] + (6R)-5,10-methylene-5,6,7,8-tetrahydrofolate + NH4(+)</text>
        <dbReference type="Rhea" id="RHEA:16945"/>
        <dbReference type="Rhea" id="RHEA-COMP:10475"/>
        <dbReference type="Rhea" id="RHEA-COMP:10492"/>
        <dbReference type="ChEBI" id="CHEBI:15636"/>
        <dbReference type="ChEBI" id="CHEBI:28938"/>
        <dbReference type="ChEBI" id="CHEBI:57453"/>
        <dbReference type="ChEBI" id="CHEBI:83100"/>
        <dbReference type="ChEBI" id="CHEBI:83143"/>
        <dbReference type="EC" id="2.1.2.10"/>
    </reaction>
</comment>
<dbReference type="RefSeq" id="WP_048547917.1">
    <property type="nucleotide sequence ID" value="NZ_HF571038.1"/>
</dbReference>
<evidence type="ECO:0000313" key="11">
    <source>
        <dbReference type="EMBL" id="CCI51443.1"/>
    </source>
</evidence>
<dbReference type="InterPro" id="IPR006223">
    <property type="entry name" value="GcvT"/>
</dbReference>
<accession>A0A077M9S9</accession>
<feature type="binding site" evidence="8">
    <location>
        <position position="198"/>
    </location>
    <ligand>
        <name>substrate</name>
    </ligand>
</feature>
<comment type="function">
    <text evidence="7">The glycine cleavage system catalyzes the degradation of glycine.</text>
</comment>